<evidence type="ECO:0000256" key="2">
    <source>
        <dbReference type="ARBA" id="ARBA00022475"/>
    </source>
</evidence>
<evidence type="ECO:0000313" key="10">
    <source>
        <dbReference type="Proteomes" id="UP000249645"/>
    </source>
</evidence>
<evidence type="ECO:0000256" key="1">
    <source>
        <dbReference type="ARBA" id="ARBA00004651"/>
    </source>
</evidence>
<feature type="transmembrane region" description="Helical" evidence="7">
    <location>
        <begin position="35"/>
        <end position="53"/>
    </location>
</feature>
<keyword evidence="4 7" id="KW-0812">Transmembrane</keyword>
<dbReference type="InterPro" id="IPR017850">
    <property type="entry name" value="Alkaline_phosphatase_core_sf"/>
</dbReference>
<dbReference type="InterPro" id="IPR040423">
    <property type="entry name" value="PEA_transferase"/>
</dbReference>
<dbReference type="CDD" id="cd16017">
    <property type="entry name" value="LptA"/>
    <property type="match status" value="1"/>
</dbReference>
<comment type="caution">
    <text evidence="9">The sequence shown here is derived from an EMBL/GenBank/DDBJ whole genome shotgun (WGS) entry which is preliminary data.</text>
</comment>
<keyword evidence="5 7" id="KW-1133">Transmembrane helix</keyword>
<evidence type="ECO:0000256" key="4">
    <source>
        <dbReference type="ARBA" id="ARBA00022692"/>
    </source>
</evidence>
<dbReference type="PANTHER" id="PTHR30443">
    <property type="entry name" value="INNER MEMBRANE PROTEIN"/>
    <property type="match status" value="1"/>
</dbReference>
<sequence>MGNYFWLLLLLIVVFAWSSWQICKRLLPNKLSLKQLSLIFTIGCIVVFVSGYYNTKNVEGGYWYYGFKKLQPINYPWTLIYQLRERRRVVGFDRVRASYSFSMKKTDSSSKRKVVLLVIGETSRSDHWSLYGYTRKTNPNLAKERNLYMFNNMTAPAGMTVLSFPLIMTGVEPYNWIEHYSRKGIIDAFKEAGFYTGYITNQDESLLNAYKKRDMHYENVDSFYSAAEYFDTGFYSKVSYDERLFPAIKNMFSVNKSKNLFLVIHLNGSHWYYKDRYPKDFDVFKEDSRGGQKNKNGYDKEIAAYDNSILYTDFILHQIIDSLKSMNGDVAMIYTSDHGENLMDDDRKLRFHSPDPTSFTLKIPYFIWINDSLSKGNPHFDSLMLAHKDVPLLASEVTLYTAFDLIGLESKRLSRQQKNNSILSYNLKYSEQPFYSPLRSDLKYKDLLKN</sequence>
<gene>
    <name evidence="9" type="ORF">DI598_03505</name>
</gene>
<organism evidence="9 10">
    <name type="scientific">Pseudopedobacter saltans</name>
    <dbReference type="NCBI Taxonomy" id="151895"/>
    <lineage>
        <taxon>Bacteria</taxon>
        <taxon>Pseudomonadati</taxon>
        <taxon>Bacteroidota</taxon>
        <taxon>Sphingobacteriia</taxon>
        <taxon>Sphingobacteriales</taxon>
        <taxon>Sphingobacteriaceae</taxon>
        <taxon>Pseudopedobacter</taxon>
    </lineage>
</organism>
<feature type="domain" description="Sulfatase N-terminal" evidence="8">
    <location>
        <begin position="114"/>
        <end position="384"/>
    </location>
</feature>
<dbReference type="AlphaFoldDB" id="A0A2W5F5G2"/>
<protein>
    <recommendedName>
        <fullName evidence="8">Sulfatase N-terminal domain-containing protein</fullName>
    </recommendedName>
</protein>
<feature type="transmembrane region" description="Helical" evidence="7">
    <location>
        <begin position="6"/>
        <end position="23"/>
    </location>
</feature>
<dbReference type="PANTHER" id="PTHR30443:SF0">
    <property type="entry name" value="PHOSPHOETHANOLAMINE TRANSFERASE EPTA"/>
    <property type="match status" value="1"/>
</dbReference>
<dbReference type="Proteomes" id="UP000249645">
    <property type="component" value="Unassembled WGS sequence"/>
</dbReference>
<dbReference type="InterPro" id="IPR058130">
    <property type="entry name" value="PEA_transf_C"/>
</dbReference>
<keyword evidence="6 7" id="KW-0472">Membrane</keyword>
<proteinExistence type="predicted"/>
<evidence type="ECO:0000313" key="9">
    <source>
        <dbReference type="EMBL" id="PZP51341.1"/>
    </source>
</evidence>
<evidence type="ECO:0000256" key="7">
    <source>
        <dbReference type="SAM" id="Phobius"/>
    </source>
</evidence>
<reference evidence="9 10" key="1">
    <citation type="submission" date="2017-11" db="EMBL/GenBank/DDBJ databases">
        <title>Infants hospitalized years apart are colonized by the same room-sourced microbial strains.</title>
        <authorList>
            <person name="Brooks B."/>
            <person name="Olm M.R."/>
            <person name="Firek B.A."/>
            <person name="Baker R."/>
            <person name="Thomas B.C."/>
            <person name="Morowitz M.J."/>
            <person name="Banfield J.F."/>
        </authorList>
    </citation>
    <scope>NUCLEOTIDE SEQUENCE [LARGE SCALE GENOMIC DNA]</scope>
    <source>
        <strain evidence="9">S2_009_000_R2_76</strain>
    </source>
</reference>
<dbReference type="GO" id="GO:0005886">
    <property type="term" value="C:plasma membrane"/>
    <property type="evidence" value="ECO:0007669"/>
    <property type="project" value="UniProtKB-SubCell"/>
</dbReference>
<dbReference type="SUPFAM" id="SSF53649">
    <property type="entry name" value="Alkaline phosphatase-like"/>
    <property type="match status" value="1"/>
</dbReference>
<dbReference type="EMBL" id="QFOI01000034">
    <property type="protein sequence ID" value="PZP51341.1"/>
    <property type="molecule type" value="Genomic_DNA"/>
</dbReference>
<evidence type="ECO:0000256" key="5">
    <source>
        <dbReference type="ARBA" id="ARBA00022989"/>
    </source>
</evidence>
<keyword evidence="2" id="KW-1003">Cell membrane</keyword>
<keyword evidence="3" id="KW-0808">Transferase</keyword>
<evidence type="ECO:0000256" key="6">
    <source>
        <dbReference type="ARBA" id="ARBA00023136"/>
    </source>
</evidence>
<evidence type="ECO:0000259" key="8">
    <source>
        <dbReference type="Pfam" id="PF00884"/>
    </source>
</evidence>
<accession>A0A2W5F5G2</accession>
<evidence type="ECO:0000256" key="3">
    <source>
        <dbReference type="ARBA" id="ARBA00022679"/>
    </source>
</evidence>
<dbReference type="InterPro" id="IPR000917">
    <property type="entry name" value="Sulfatase_N"/>
</dbReference>
<name>A0A2W5F5G2_9SPHI</name>
<comment type="subcellular location">
    <subcellularLocation>
        <location evidence="1">Cell membrane</location>
        <topology evidence="1">Multi-pass membrane protein</topology>
    </subcellularLocation>
</comment>
<dbReference type="Pfam" id="PF00884">
    <property type="entry name" value="Sulfatase"/>
    <property type="match status" value="1"/>
</dbReference>
<dbReference type="GO" id="GO:0009244">
    <property type="term" value="P:lipopolysaccharide core region biosynthetic process"/>
    <property type="evidence" value="ECO:0007669"/>
    <property type="project" value="TreeGrafter"/>
</dbReference>
<dbReference type="Gene3D" id="3.40.720.10">
    <property type="entry name" value="Alkaline Phosphatase, subunit A"/>
    <property type="match status" value="1"/>
</dbReference>
<dbReference type="GO" id="GO:0016776">
    <property type="term" value="F:phosphotransferase activity, phosphate group as acceptor"/>
    <property type="evidence" value="ECO:0007669"/>
    <property type="project" value="TreeGrafter"/>
</dbReference>